<feature type="domain" description="Cdc37 C-terminal" evidence="3">
    <location>
        <begin position="54"/>
        <end position="122"/>
    </location>
</feature>
<dbReference type="GO" id="GO:0051087">
    <property type="term" value="F:protein-folding chaperone binding"/>
    <property type="evidence" value="ECO:0007669"/>
    <property type="project" value="TreeGrafter"/>
</dbReference>
<dbReference type="GO" id="GO:0031072">
    <property type="term" value="F:heat shock protein binding"/>
    <property type="evidence" value="ECO:0007669"/>
    <property type="project" value="TreeGrafter"/>
</dbReference>
<dbReference type="Proteomes" id="UP001152799">
    <property type="component" value="Chromosome 10"/>
</dbReference>
<dbReference type="Pfam" id="PF08564">
    <property type="entry name" value="CDC37_C"/>
    <property type="match status" value="1"/>
</dbReference>
<dbReference type="InterPro" id="IPR004918">
    <property type="entry name" value="Cdc37"/>
</dbReference>
<evidence type="ECO:0000256" key="2">
    <source>
        <dbReference type="SAM" id="MobiDB-lite"/>
    </source>
</evidence>
<accession>A0A9N9MES8</accession>
<organism evidence="4 5">
    <name type="scientific">Ceutorhynchus assimilis</name>
    <name type="common">cabbage seed weevil</name>
    <dbReference type="NCBI Taxonomy" id="467358"/>
    <lineage>
        <taxon>Eukaryota</taxon>
        <taxon>Metazoa</taxon>
        <taxon>Ecdysozoa</taxon>
        <taxon>Arthropoda</taxon>
        <taxon>Hexapoda</taxon>
        <taxon>Insecta</taxon>
        <taxon>Pterygota</taxon>
        <taxon>Neoptera</taxon>
        <taxon>Endopterygota</taxon>
        <taxon>Coleoptera</taxon>
        <taxon>Polyphaga</taxon>
        <taxon>Cucujiformia</taxon>
        <taxon>Curculionidae</taxon>
        <taxon>Ceutorhynchinae</taxon>
        <taxon>Ceutorhynchus</taxon>
    </lineage>
</organism>
<name>A0A9N9MES8_9CUCU</name>
<evidence type="ECO:0000259" key="3">
    <source>
        <dbReference type="SMART" id="SM01069"/>
    </source>
</evidence>
<feature type="coiled-coil region" evidence="1">
    <location>
        <begin position="1"/>
        <end position="36"/>
    </location>
</feature>
<evidence type="ECO:0000313" key="4">
    <source>
        <dbReference type="EMBL" id="CAG9761677.1"/>
    </source>
</evidence>
<dbReference type="PANTHER" id="PTHR12800:SF4">
    <property type="entry name" value="HSP90 CO-CHAPERONE CDC37"/>
    <property type="match status" value="1"/>
</dbReference>
<dbReference type="OrthoDB" id="440202at2759"/>
<dbReference type="GO" id="GO:0050821">
    <property type="term" value="P:protein stabilization"/>
    <property type="evidence" value="ECO:0007669"/>
    <property type="project" value="TreeGrafter"/>
</dbReference>
<gene>
    <name evidence="4" type="ORF">CEUTPL_LOCUS2372</name>
</gene>
<dbReference type="GO" id="GO:0005737">
    <property type="term" value="C:cytoplasm"/>
    <property type="evidence" value="ECO:0007669"/>
    <property type="project" value="TreeGrafter"/>
</dbReference>
<sequence>MEEIKKEKEQLDTKKAENLKKLKEAEQKLIEAKEANKLVYGFKGIYEEEVRQKRLGPDSLDPAEVYESLPEELQKCFDARDVKLLQETICKMAKYHIKRCVDSGLWVPQGPEGTQDPKEDKNE</sequence>
<evidence type="ECO:0000313" key="5">
    <source>
        <dbReference type="Proteomes" id="UP001152799"/>
    </source>
</evidence>
<keyword evidence="5" id="KW-1185">Reference proteome</keyword>
<dbReference type="GO" id="GO:0051082">
    <property type="term" value="F:unfolded protein binding"/>
    <property type="evidence" value="ECO:0007669"/>
    <property type="project" value="TreeGrafter"/>
</dbReference>
<reference evidence="4" key="1">
    <citation type="submission" date="2022-01" db="EMBL/GenBank/DDBJ databases">
        <authorList>
            <person name="King R."/>
        </authorList>
    </citation>
    <scope>NUCLEOTIDE SEQUENCE</scope>
</reference>
<protein>
    <recommendedName>
        <fullName evidence="3">Cdc37 C-terminal domain-containing protein</fullName>
    </recommendedName>
</protein>
<dbReference type="GO" id="GO:0006457">
    <property type="term" value="P:protein folding"/>
    <property type="evidence" value="ECO:0007669"/>
    <property type="project" value="TreeGrafter"/>
</dbReference>
<feature type="region of interest" description="Disordered" evidence="2">
    <location>
        <begin position="104"/>
        <end position="123"/>
    </location>
</feature>
<dbReference type="Gene3D" id="6.10.140.250">
    <property type="match status" value="1"/>
</dbReference>
<dbReference type="SMART" id="SM01069">
    <property type="entry name" value="CDC37_C"/>
    <property type="match status" value="1"/>
</dbReference>
<dbReference type="InterPro" id="IPR013873">
    <property type="entry name" value="Cdc37_C"/>
</dbReference>
<dbReference type="PANTHER" id="PTHR12800">
    <property type="entry name" value="CDC37-RELATED"/>
    <property type="match status" value="1"/>
</dbReference>
<dbReference type="EMBL" id="OU892286">
    <property type="protein sequence ID" value="CAG9761677.1"/>
    <property type="molecule type" value="Genomic_DNA"/>
</dbReference>
<proteinExistence type="predicted"/>
<keyword evidence="1" id="KW-0175">Coiled coil</keyword>
<dbReference type="AlphaFoldDB" id="A0A9N9MES8"/>
<dbReference type="SUPFAM" id="SSF101391">
    <property type="entry name" value="Hsp90 co-chaperone CDC37"/>
    <property type="match status" value="1"/>
</dbReference>
<evidence type="ECO:0000256" key="1">
    <source>
        <dbReference type="SAM" id="Coils"/>
    </source>
</evidence>